<dbReference type="Proteomes" id="UP000217446">
    <property type="component" value="Unassembled WGS sequence"/>
</dbReference>
<accession>A0A250V691</accession>
<evidence type="ECO:0008006" key="4">
    <source>
        <dbReference type="Google" id="ProtNLM"/>
    </source>
</evidence>
<proteinExistence type="predicted"/>
<dbReference type="AlphaFoldDB" id="A0A250V691"/>
<dbReference type="STRING" id="1963.AQJ27_00150"/>
<feature type="region of interest" description="Disordered" evidence="1">
    <location>
        <begin position="120"/>
        <end position="142"/>
    </location>
</feature>
<dbReference type="EMBL" id="BDQI01000001">
    <property type="protein sequence ID" value="GAX49693.1"/>
    <property type="molecule type" value="Genomic_DNA"/>
</dbReference>
<sequence>MVLRPGNAGADTVADHVAVLTDALAQIPASSTAKILVRVDGAGATHGLLEHRERGAVSIGERVAFRAGSAPADWRRTCLAPPFRALTWAESTVQRDRSRREAALSSVSRTSCSRCRTPASFQSHSSSDVIHGDVSAPERTSNSLPVCSPDATIILVSSLAAME</sequence>
<gene>
    <name evidence="2" type="ORF">SO3561_01182</name>
</gene>
<reference evidence="3" key="1">
    <citation type="submission" date="2017-05" db="EMBL/GenBank/DDBJ databases">
        <title>Streptomyces olivochromogenes NBRC 3561 whole genome shotgun sequence.</title>
        <authorList>
            <person name="Dohra H."/>
            <person name="Kodani S."/>
        </authorList>
    </citation>
    <scope>NUCLEOTIDE SEQUENCE [LARGE SCALE GENOMIC DNA]</scope>
    <source>
        <strain evidence="3">NBRC 3561</strain>
    </source>
</reference>
<organism evidence="2 3">
    <name type="scientific">Streptomyces olivochromogenes</name>
    <dbReference type="NCBI Taxonomy" id="1963"/>
    <lineage>
        <taxon>Bacteria</taxon>
        <taxon>Bacillati</taxon>
        <taxon>Actinomycetota</taxon>
        <taxon>Actinomycetes</taxon>
        <taxon>Kitasatosporales</taxon>
        <taxon>Streptomycetaceae</taxon>
        <taxon>Streptomyces</taxon>
    </lineage>
</organism>
<evidence type="ECO:0000256" key="1">
    <source>
        <dbReference type="SAM" id="MobiDB-lite"/>
    </source>
</evidence>
<comment type="caution">
    <text evidence="2">The sequence shown here is derived from an EMBL/GenBank/DDBJ whole genome shotgun (WGS) entry which is preliminary data.</text>
</comment>
<name>A0A250V691_STROL</name>
<protein>
    <recommendedName>
        <fullName evidence="4">IS1380 family transposase</fullName>
    </recommendedName>
</protein>
<keyword evidence="3" id="KW-1185">Reference proteome</keyword>
<evidence type="ECO:0000313" key="2">
    <source>
        <dbReference type="EMBL" id="GAX49693.1"/>
    </source>
</evidence>
<evidence type="ECO:0000313" key="3">
    <source>
        <dbReference type="Proteomes" id="UP000217446"/>
    </source>
</evidence>